<evidence type="ECO:0000256" key="1">
    <source>
        <dbReference type="SAM" id="MobiDB-lite"/>
    </source>
</evidence>
<gene>
    <name evidence="2" type="ORF">GDO81_028100</name>
</gene>
<dbReference type="InterPro" id="IPR036051">
    <property type="entry name" value="KRAB_dom_sf"/>
</dbReference>
<evidence type="ECO:0008006" key="4">
    <source>
        <dbReference type="Google" id="ProtNLM"/>
    </source>
</evidence>
<dbReference type="SUPFAM" id="SSF109640">
    <property type="entry name" value="KRAB domain (Kruppel-associated box)"/>
    <property type="match status" value="1"/>
</dbReference>
<comment type="caution">
    <text evidence="2">The sequence shown here is derived from an EMBL/GenBank/DDBJ whole genome shotgun (WGS) entry which is preliminary data.</text>
</comment>
<reference evidence="2" key="1">
    <citation type="thesis" date="2020" institute="ProQuest LLC" country="789 East Eisenhower Parkway, Ann Arbor, MI, USA">
        <title>Comparative Genomics and Chromosome Evolution.</title>
        <authorList>
            <person name="Mudd A.B."/>
        </authorList>
    </citation>
    <scope>NUCLEOTIDE SEQUENCE</scope>
    <source>
        <strain evidence="2">237g6f4</strain>
        <tissue evidence="2">Blood</tissue>
    </source>
</reference>
<feature type="region of interest" description="Disordered" evidence="1">
    <location>
        <begin position="61"/>
        <end position="91"/>
    </location>
</feature>
<dbReference type="EMBL" id="WNYA01000691">
    <property type="protein sequence ID" value="KAG8547537.1"/>
    <property type="molecule type" value="Genomic_DNA"/>
</dbReference>
<sequence>MEPPPKTVLHLRDNEQKILEIINKMSQILATEVPVRCEDVTVHLSMEEWEYLEGHKDQYKEDLEGEDEDLSPEGKRSLGGHCNEGSVLEVI</sequence>
<proteinExistence type="predicted"/>
<dbReference type="Proteomes" id="UP000824782">
    <property type="component" value="Unassembled WGS sequence"/>
</dbReference>
<dbReference type="GO" id="GO:0006355">
    <property type="term" value="P:regulation of DNA-templated transcription"/>
    <property type="evidence" value="ECO:0007669"/>
    <property type="project" value="InterPro"/>
</dbReference>
<evidence type="ECO:0000313" key="2">
    <source>
        <dbReference type="EMBL" id="KAG8547537.1"/>
    </source>
</evidence>
<name>A0AAV6ZE92_ENGPU</name>
<dbReference type="AlphaFoldDB" id="A0AAV6ZE92"/>
<evidence type="ECO:0000313" key="3">
    <source>
        <dbReference type="Proteomes" id="UP000824782"/>
    </source>
</evidence>
<keyword evidence="3" id="KW-1185">Reference proteome</keyword>
<protein>
    <recommendedName>
        <fullName evidence="4">KRAB domain-containing protein</fullName>
    </recommendedName>
</protein>
<accession>A0AAV6ZE92</accession>
<organism evidence="2 3">
    <name type="scientific">Engystomops pustulosus</name>
    <name type="common">Tungara frog</name>
    <name type="synonym">Physalaemus pustulosus</name>
    <dbReference type="NCBI Taxonomy" id="76066"/>
    <lineage>
        <taxon>Eukaryota</taxon>
        <taxon>Metazoa</taxon>
        <taxon>Chordata</taxon>
        <taxon>Craniata</taxon>
        <taxon>Vertebrata</taxon>
        <taxon>Euteleostomi</taxon>
        <taxon>Amphibia</taxon>
        <taxon>Batrachia</taxon>
        <taxon>Anura</taxon>
        <taxon>Neobatrachia</taxon>
        <taxon>Hyloidea</taxon>
        <taxon>Leptodactylidae</taxon>
        <taxon>Leiuperinae</taxon>
        <taxon>Engystomops</taxon>
    </lineage>
</organism>